<dbReference type="GO" id="GO:0016192">
    <property type="term" value="P:vesicle-mediated transport"/>
    <property type="evidence" value="ECO:0007669"/>
    <property type="project" value="InterPro"/>
</dbReference>
<proteinExistence type="inferred from homology"/>
<evidence type="ECO:0000256" key="1">
    <source>
        <dbReference type="ARBA" id="ARBA00009884"/>
    </source>
</evidence>
<dbReference type="InterPro" id="IPR043127">
    <property type="entry name" value="Sec-1-like_dom3a"/>
</dbReference>
<dbReference type="Gramene" id="rna21219">
    <property type="protein sequence ID" value="RHN59219.1"/>
    <property type="gene ID" value="gene21219"/>
</dbReference>
<dbReference type="Gene3D" id="3.40.50.1910">
    <property type="match status" value="2"/>
</dbReference>
<dbReference type="PANTHER" id="PTHR11679">
    <property type="entry name" value="VESICLE PROTEIN SORTING-ASSOCIATED"/>
    <property type="match status" value="1"/>
</dbReference>
<dbReference type="Gene3D" id="1.25.40.60">
    <property type="match status" value="1"/>
</dbReference>
<evidence type="ECO:0000313" key="3">
    <source>
        <dbReference type="EMBL" id="RHN59219.1"/>
    </source>
</evidence>
<gene>
    <name evidence="3" type="ORF">MtrunA17_Chr4g0010911</name>
</gene>
<evidence type="ECO:0000313" key="4">
    <source>
        <dbReference type="Proteomes" id="UP000265566"/>
    </source>
</evidence>
<dbReference type="Gene3D" id="3.90.830.10">
    <property type="entry name" value="Syntaxin Binding Protein 1, Chain A, domain 2"/>
    <property type="match status" value="1"/>
</dbReference>
<dbReference type="Proteomes" id="UP000265566">
    <property type="component" value="Chromosome 4"/>
</dbReference>
<comment type="similarity">
    <text evidence="1">Belongs to the STXBP/unc-18/SEC1 family.</text>
</comment>
<dbReference type="SUPFAM" id="SSF56815">
    <property type="entry name" value="Sec1/munc18-like (SM) proteins"/>
    <property type="match status" value="1"/>
</dbReference>
<protein>
    <submittedName>
        <fullName evidence="3">Putative sec1-like protein</fullName>
    </submittedName>
</protein>
<feature type="region of interest" description="Disordered" evidence="2">
    <location>
        <begin position="580"/>
        <end position="634"/>
    </location>
</feature>
<dbReference type="EMBL" id="PSQE01000004">
    <property type="protein sequence ID" value="RHN59219.1"/>
    <property type="molecule type" value="Genomic_DNA"/>
</dbReference>
<dbReference type="Pfam" id="PF00995">
    <property type="entry name" value="Sec1"/>
    <property type="match status" value="2"/>
</dbReference>
<comment type="caution">
    <text evidence="3">The sequence shown here is derived from an EMBL/GenBank/DDBJ whole genome shotgun (WGS) entry which is preliminary data.</text>
</comment>
<organism evidence="3 4">
    <name type="scientific">Medicago truncatula</name>
    <name type="common">Barrel medic</name>
    <name type="synonym">Medicago tribuloides</name>
    <dbReference type="NCBI Taxonomy" id="3880"/>
    <lineage>
        <taxon>Eukaryota</taxon>
        <taxon>Viridiplantae</taxon>
        <taxon>Streptophyta</taxon>
        <taxon>Embryophyta</taxon>
        <taxon>Tracheophyta</taxon>
        <taxon>Spermatophyta</taxon>
        <taxon>Magnoliopsida</taxon>
        <taxon>eudicotyledons</taxon>
        <taxon>Gunneridae</taxon>
        <taxon>Pentapetalae</taxon>
        <taxon>rosids</taxon>
        <taxon>fabids</taxon>
        <taxon>Fabales</taxon>
        <taxon>Fabaceae</taxon>
        <taxon>Papilionoideae</taxon>
        <taxon>50 kb inversion clade</taxon>
        <taxon>NPAAA clade</taxon>
        <taxon>Hologalegina</taxon>
        <taxon>IRL clade</taxon>
        <taxon>Trifolieae</taxon>
        <taxon>Medicago</taxon>
    </lineage>
</organism>
<evidence type="ECO:0000256" key="2">
    <source>
        <dbReference type="SAM" id="MobiDB-lite"/>
    </source>
</evidence>
<dbReference type="InterPro" id="IPR036045">
    <property type="entry name" value="Sec1-like_sf"/>
</dbReference>
<dbReference type="InterPro" id="IPR027482">
    <property type="entry name" value="Sec1-like_dom2"/>
</dbReference>
<sequence length="751" mass="85536">MFIGLLYEMLRSAKSGDSKAWKVLIMDKVTVKVMSHSCKMADITDQEVSLVEDLFRRRQPLPSLDAVYYIQPSKENVVMFLSDMSGREPLYKKAYVFFSSPIPKELINHIKCDTSVLPRIGALREVRICFNHLYSIYEQVIVVKFVLTEISFGFILQMNLEYFPIDSQGFITDQETALQELYGNANNIRRFNTCLNNMAIRMATVFASLKELPNVWYRSAKESDESEPTAGRELVPTKLADAVWDMVSKYKSTIPNFPQSETCDLIIVDRSIDQVAPVIHEWTYDAMIHDLLDMDGNKYIHEVASKTGGSPEKKEVLLEEHDAVWLELRHSHIADVRLIHSLSAIILFFLNQISMLFYQLKFQASERLHDKFTNFVQKNKAAQIHQSGRDGSELSTRDLQKMVQALPQYTEQVEKISLHVEIAGKINTIIRENDLRELGQLEQDLVFGDAAAKDVINFLRTKQKMSPEYKLRLLMIYATVYPEKFEGDKGVKLMQLAKLSPDDMKVVSNMQMLAGATKKKAAAATGDFSLKFSNQKTSQAARKDRTDEEEETWSLFRFYPVIEEVIENLNKGDLPKSDYACKNEPVPASKGNSARSSTRNQTTQAPTTAPNSIRSRRTANWAKSRASDDGYSSDSTLKNVAADFKKMGKRIFVFIIGGATRSELRVCHKLTTKLKREVILGTTSMDDPPMYLTVITPSFFAISYQGTVQSSHNSDFYMNNVRIIIVDHLLHCSMLFNVSFFSIRSILNDFF</sequence>
<dbReference type="Gene3D" id="3.40.50.2060">
    <property type="match status" value="1"/>
</dbReference>
<feature type="compositionally biased region" description="Polar residues" evidence="2">
    <location>
        <begin position="590"/>
        <end position="613"/>
    </location>
</feature>
<dbReference type="AlphaFoldDB" id="A0A396I0W5"/>
<dbReference type="InterPro" id="IPR001619">
    <property type="entry name" value="Sec1-like"/>
</dbReference>
<accession>A0A396I0W5</accession>
<dbReference type="PIRSF" id="PIRSF005715">
    <property type="entry name" value="VPS45_Sec1"/>
    <property type="match status" value="1"/>
</dbReference>
<name>A0A396I0W5_MEDTR</name>
<dbReference type="InterPro" id="IPR043154">
    <property type="entry name" value="Sec-1-like_dom1"/>
</dbReference>
<reference evidence="4" key="1">
    <citation type="journal article" date="2018" name="Nat. Plants">
        <title>Whole-genome landscape of Medicago truncatula symbiotic genes.</title>
        <authorList>
            <person name="Pecrix Y."/>
            <person name="Staton S.E."/>
            <person name="Sallet E."/>
            <person name="Lelandais-Briere C."/>
            <person name="Moreau S."/>
            <person name="Carrere S."/>
            <person name="Blein T."/>
            <person name="Jardinaud M.F."/>
            <person name="Latrasse D."/>
            <person name="Zouine M."/>
            <person name="Zahm M."/>
            <person name="Kreplak J."/>
            <person name="Mayjonade B."/>
            <person name="Satge C."/>
            <person name="Perez M."/>
            <person name="Cauet S."/>
            <person name="Marande W."/>
            <person name="Chantry-Darmon C."/>
            <person name="Lopez-Roques C."/>
            <person name="Bouchez O."/>
            <person name="Berard A."/>
            <person name="Debelle F."/>
            <person name="Munos S."/>
            <person name="Bendahmane A."/>
            <person name="Berges H."/>
            <person name="Niebel A."/>
            <person name="Buitink J."/>
            <person name="Frugier F."/>
            <person name="Benhamed M."/>
            <person name="Crespi M."/>
            <person name="Gouzy J."/>
            <person name="Gamas P."/>
        </authorList>
    </citation>
    <scope>NUCLEOTIDE SEQUENCE [LARGE SCALE GENOMIC DNA]</scope>
    <source>
        <strain evidence="4">cv. Jemalong A17</strain>
    </source>
</reference>